<dbReference type="RefSeq" id="WP_425346914.1">
    <property type="nucleotide sequence ID" value="NZ_JBGUBD010000014.1"/>
</dbReference>
<proteinExistence type="predicted"/>
<protein>
    <submittedName>
        <fullName evidence="2">Discoidin domain-containing protein</fullName>
    </submittedName>
</protein>
<dbReference type="Pfam" id="PF13320">
    <property type="entry name" value="GH123_cat"/>
    <property type="match status" value="1"/>
</dbReference>
<accession>A0ABV4UAC4</accession>
<dbReference type="Gene3D" id="2.60.120.260">
    <property type="entry name" value="Galactose-binding domain-like"/>
    <property type="match status" value="1"/>
</dbReference>
<dbReference type="Pfam" id="PF00754">
    <property type="entry name" value="F5_F8_type_C"/>
    <property type="match status" value="1"/>
</dbReference>
<reference evidence="2 3" key="1">
    <citation type="submission" date="2024-08" db="EMBL/GenBank/DDBJ databases">
        <title>Whole-genome sequencing of halo(alkali)philic microorganisms from hypersaline lakes.</title>
        <authorList>
            <person name="Sorokin D.Y."/>
            <person name="Merkel A.Y."/>
            <person name="Messina E."/>
            <person name="Yakimov M."/>
        </authorList>
    </citation>
    <scope>NUCLEOTIDE SEQUENCE [LARGE SCALE GENOMIC DNA]</scope>
    <source>
        <strain evidence="2 3">AB-hyl4</strain>
    </source>
</reference>
<dbReference type="Proteomes" id="UP001575105">
    <property type="component" value="Unassembled WGS sequence"/>
</dbReference>
<dbReference type="SUPFAM" id="SSF49785">
    <property type="entry name" value="Galactose-binding domain-like"/>
    <property type="match status" value="1"/>
</dbReference>
<evidence type="ECO:0000313" key="2">
    <source>
        <dbReference type="EMBL" id="MFA9479988.1"/>
    </source>
</evidence>
<feature type="domain" description="F5/8 type C" evidence="1">
    <location>
        <begin position="422"/>
        <end position="524"/>
    </location>
</feature>
<evidence type="ECO:0000313" key="3">
    <source>
        <dbReference type="Proteomes" id="UP001575105"/>
    </source>
</evidence>
<dbReference type="PROSITE" id="PS50022">
    <property type="entry name" value="FA58C_3"/>
    <property type="match status" value="1"/>
</dbReference>
<comment type="caution">
    <text evidence="2">The sequence shown here is derived from an EMBL/GenBank/DDBJ whole genome shotgun (WGS) entry which is preliminary data.</text>
</comment>
<gene>
    <name evidence="2" type="ORF">ACERK3_17045</name>
</gene>
<name>A0ABV4UAC4_9BACT</name>
<dbReference type="EMBL" id="JBGUBD010000014">
    <property type="protein sequence ID" value="MFA9479988.1"/>
    <property type="molecule type" value="Genomic_DNA"/>
</dbReference>
<sequence length="741" mass="83313">MDERSMGRSGWDGSRSSATGLRWLFALALLVTPTAAFADDYEWLHRPFSDRSNERAIGTVSSLVDVFPDKPPAAADLAPELTLSAARNESESGQVVLIAGDEPLSINDVTVSDLRGGQRVLSSEHLEVRLVGYVDIQNPSWRSIGRRGLYPDPLMRFRPFTCPPGQARSLWVTVSVPEDASAGMYRGALTLHHDDGGEEQVPIVVRVFNFTLPEAPQFHTSYWSHFSGTYDVESEGDILDEMIRMFGSYRVSTSVAQPGDVKFYYEADGSITCDWDAMRRRLELAVESGFRTLNVGPGVQGVHGDAAIQNTRRVLDRETGEPVSSEVAASLSADDMVAAYLVPLADWLEERDLLDRAYIQIRDEEMNQQAWFTEFQPYVERMRRVEPRIALLSVLGLHPITQGWFDIYAPHTGFHNKEAYEMVRTGVSLRGEKNFPADVTASSTGGWSNASFYKYDPNDAYDGSHYTKWIPATAPTSDEPQWLEFQFEEPVELDGMALTPYGSPDQDVQWYLEGSQDGETFEPINLRVRGDSHEYAFDRNTWKAMRITWTRGDRAFVSTAHQYVPPPEPLTAGLRQVEFLGEGLPREATLPRDSIRPAKMMWEYNVDADFPGAAADNRPIEARLVAWQSWIRGLQGYLNYGGGQWALTRTERVVDPDTWVYPTSTNGSAAIVYAGPDEVLPSIRLARLRDGVDDYDYLVLMKERWPNHRLLAELRQRGLEVCRTPGTLIPNRELMGNTLGR</sequence>
<keyword evidence="3" id="KW-1185">Reference proteome</keyword>
<dbReference type="InterPro" id="IPR053850">
    <property type="entry name" value="Glyco_hydro_123_N_2"/>
</dbReference>
<dbReference type="Pfam" id="PF22680">
    <property type="entry name" value="Glyco_hydro_123_N_2"/>
    <property type="match status" value="1"/>
</dbReference>
<dbReference type="InterPro" id="IPR025150">
    <property type="entry name" value="GH123_cat"/>
</dbReference>
<dbReference type="InterPro" id="IPR008979">
    <property type="entry name" value="Galactose-bd-like_sf"/>
</dbReference>
<evidence type="ECO:0000259" key="1">
    <source>
        <dbReference type="PROSITE" id="PS50022"/>
    </source>
</evidence>
<dbReference type="InterPro" id="IPR000421">
    <property type="entry name" value="FA58C"/>
</dbReference>
<organism evidence="2 3">
    <name type="scientific">Natronomicrosphaera hydrolytica</name>
    <dbReference type="NCBI Taxonomy" id="3242702"/>
    <lineage>
        <taxon>Bacteria</taxon>
        <taxon>Pseudomonadati</taxon>
        <taxon>Planctomycetota</taxon>
        <taxon>Phycisphaerae</taxon>
        <taxon>Phycisphaerales</taxon>
        <taxon>Phycisphaeraceae</taxon>
        <taxon>Natronomicrosphaera</taxon>
    </lineage>
</organism>